<evidence type="ECO:0000256" key="1">
    <source>
        <dbReference type="SAM" id="MobiDB-lite"/>
    </source>
</evidence>
<proteinExistence type="predicted"/>
<feature type="region of interest" description="Disordered" evidence="1">
    <location>
        <begin position="21"/>
        <end position="41"/>
    </location>
</feature>
<gene>
    <name evidence="2" type="ORF">G7K_3432-t1</name>
</gene>
<reference evidence="2 3" key="2">
    <citation type="journal article" date="2014" name="J. Gen. Appl. Microbiol.">
        <title>The early diverging ascomycetous budding yeast Saitoella complicata has three histone deacetylases belonging to the Clr6, Hos2, and Rpd3 lineages.</title>
        <authorList>
            <person name="Nishida H."/>
            <person name="Matsumoto T."/>
            <person name="Kondo S."/>
            <person name="Hamamoto M."/>
            <person name="Yoshikawa H."/>
        </authorList>
    </citation>
    <scope>NUCLEOTIDE SEQUENCE [LARGE SCALE GENOMIC DNA]</scope>
    <source>
        <strain evidence="2 3">NRRL Y-17804</strain>
    </source>
</reference>
<reference evidence="2 3" key="1">
    <citation type="journal article" date="2011" name="J. Gen. Appl. Microbiol.">
        <title>Draft genome sequencing of the enigmatic yeast Saitoella complicata.</title>
        <authorList>
            <person name="Nishida H."/>
            <person name="Hamamoto M."/>
            <person name="Sugiyama J."/>
        </authorList>
    </citation>
    <scope>NUCLEOTIDE SEQUENCE [LARGE SCALE GENOMIC DNA]</scope>
    <source>
        <strain evidence="2 3">NRRL Y-17804</strain>
    </source>
</reference>
<name>A0A0E9NIP1_SAICN</name>
<dbReference type="AlphaFoldDB" id="A0A0E9NIP1"/>
<dbReference type="Proteomes" id="UP000033140">
    <property type="component" value="Unassembled WGS sequence"/>
</dbReference>
<protein>
    <submittedName>
        <fullName evidence="2">Uncharacterized protein</fullName>
    </submittedName>
</protein>
<sequence>MLETSLGTFSTLTIHELVGRSARDPLGPKGTWPSTRAGPRHGRQQYITRHMSDGIQNWELSSHGYVKQPWFSYVRSVSTWSVSAYKELRTFLHVTSDNTIKLRPQASLPMIMPSLFSKAKVLVPCSSAAAWELHRPHPRRHELLPDSPRILQGLAYGLSLIGLYDLYHLLHRWMEAGFYGFMYFMHCLRAVSDANDDDFDVNRDTVYSSNNTASEQNEQHLRDTWYIDEG</sequence>
<keyword evidence="3" id="KW-1185">Reference proteome</keyword>
<accession>A0A0E9NIP1</accession>
<evidence type="ECO:0000313" key="3">
    <source>
        <dbReference type="Proteomes" id="UP000033140"/>
    </source>
</evidence>
<dbReference type="EMBL" id="BACD03000021">
    <property type="protein sequence ID" value="GAO49280.1"/>
    <property type="molecule type" value="Genomic_DNA"/>
</dbReference>
<organism evidence="2 3">
    <name type="scientific">Saitoella complicata (strain BCRC 22490 / CBS 7301 / JCM 7358 / NBRC 10748 / NRRL Y-17804)</name>
    <dbReference type="NCBI Taxonomy" id="698492"/>
    <lineage>
        <taxon>Eukaryota</taxon>
        <taxon>Fungi</taxon>
        <taxon>Dikarya</taxon>
        <taxon>Ascomycota</taxon>
        <taxon>Taphrinomycotina</taxon>
        <taxon>Taphrinomycotina incertae sedis</taxon>
        <taxon>Saitoella</taxon>
    </lineage>
</organism>
<evidence type="ECO:0000313" key="2">
    <source>
        <dbReference type="EMBL" id="GAO49280.1"/>
    </source>
</evidence>
<reference evidence="2 3" key="3">
    <citation type="journal article" date="2015" name="Genome Announc.">
        <title>Draft Genome Sequence of the Archiascomycetous Yeast Saitoella complicata.</title>
        <authorList>
            <person name="Yamauchi K."/>
            <person name="Kondo S."/>
            <person name="Hamamoto M."/>
            <person name="Takahashi Y."/>
            <person name="Ogura Y."/>
            <person name="Hayashi T."/>
            <person name="Nishida H."/>
        </authorList>
    </citation>
    <scope>NUCLEOTIDE SEQUENCE [LARGE SCALE GENOMIC DNA]</scope>
    <source>
        <strain evidence="2 3">NRRL Y-17804</strain>
    </source>
</reference>
<comment type="caution">
    <text evidence="2">The sequence shown here is derived from an EMBL/GenBank/DDBJ whole genome shotgun (WGS) entry which is preliminary data.</text>
</comment>